<organism evidence="1 2">
    <name type="scientific">Legionella beliardensis</name>
    <dbReference type="NCBI Taxonomy" id="91822"/>
    <lineage>
        <taxon>Bacteria</taxon>
        <taxon>Pseudomonadati</taxon>
        <taxon>Pseudomonadota</taxon>
        <taxon>Gammaproteobacteria</taxon>
        <taxon>Legionellales</taxon>
        <taxon>Legionellaceae</taxon>
        <taxon>Legionella</taxon>
    </lineage>
</organism>
<dbReference type="AlphaFoldDB" id="A0A378I519"/>
<evidence type="ECO:0008006" key="3">
    <source>
        <dbReference type="Google" id="ProtNLM"/>
    </source>
</evidence>
<dbReference type="EMBL" id="UGNV01000001">
    <property type="protein sequence ID" value="STX29796.1"/>
    <property type="molecule type" value="Genomic_DNA"/>
</dbReference>
<gene>
    <name evidence="1" type="ORF">NCTC13315_02348</name>
</gene>
<evidence type="ECO:0000313" key="1">
    <source>
        <dbReference type="EMBL" id="STX29796.1"/>
    </source>
</evidence>
<proteinExistence type="predicted"/>
<sequence length="40" mass="4830">MPGGTYFFTLVLRRRKLQLLTYHIDLLGEAFRKMKQNYPL</sequence>
<name>A0A378I519_9GAMM</name>
<protein>
    <recommendedName>
        <fullName evidence="3">Transposase</fullName>
    </recommendedName>
</protein>
<dbReference type="Proteomes" id="UP000254968">
    <property type="component" value="Unassembled WGS sequence"/>
</dbReference>
<accession>A0A378I519</accession>
<reference evidence="1 2" key="1">
    <citation type="submission" date="2018-06" db="EMBL/GenBank/DDBJ databases">
        <authorList>
            <consortium name="Pathogen Informatics"/>
            <person name="Doyle S."/>
        </authorList>
    </citation>
    <scope>NUCLEOTIDE SEQUENCE [LARGE SCALE GENOMIC DNA]</scope>
    <source>
        <strain evidence="1 2">NCTC13315</strain>
    </source>
</reference>
<evidence type="ECO:0000313" key="2">
    <source>
        <dbReference type="Proteomes" id="UP000254968"/>
    </source>
</evidence>
<keyword evidence="2" id="KW-1185">Reference proteome</keyword>